<name>A0AAJ0JRC7_STACA</name>
<feature type="domain" description="Phage tail tape measure protein" evidence="17">
    <location>
        <begin position="211"/>
        <end position="410"/>
    </location>
</feature>
<dbReference type="EC" id="3.4.24.75" evidence="6"/>
<dbReference type="Pfam" id="PF10145">
    <property type="entry name" value="PhageMin_Tail"/>
    <property type="match status" value="1"/>
</dbReference>
<dbReference type="GO" id="GO:0006508">
    <property type="term" value="P:proteolysis"/>
    <property type="evidence" value="ECO:0007669"/>
    <property type="project" value="UniProtKB-KW"/>
</dbReference>
<dbReference type="GO" id="GO:0008237">
    <property type="term" value="F:metallopeptidase activity"/>
    <property type="evidence" value="ECO:0007669"/>
    <property type="project" value="UniProtKB-KW"/>
</dbReference>
<feature type="transmembrane region" description="Helical" evidence="14">
    <location>
        <begin position="708"/>
        <end position="729"/>
    </location>
</feature>
<dbReference type="Gene3D" id="1.20.120.20">
    <property type="entry name" value="Apolipoprotein"/>
    <property type="match status" value="2"/>
</dbReference>
<comment type="similarity">
    <text evidence="4">Belongs to the transglycosylase family. IsaA subfamily.</text>
</comment>
<keyword evidence="14" id="KW-0472">Membrane</keyword>
<feature type="transmembrane region" description="Helical" evidence="14">
    <location>
        <begin position="735"/>
        <end position="758"/>
    </location>
</feature>
<accession>A0AAJ0JRC7</accession>
<evidence type="ECO:0000256" key="8">
    <source>
        <dbReference type="ARBA" id="ARBA00022612"/>
    </source>
</evidence>
<feature type="domain" description="M23ase beta-sheet core" evidence="16">
    <location>
        <begin position="1352"/>
        <end position="1454"/>
    </location>
</feature>
<evidence type="ECO:0000313" key="19">
    <source>
        <dbReference type="Proteomes" id="UP000033530"/>
    </source>
</evidence>
<keyword evidence="14" id="KW-0812">Transmembrane</keyword>
<dbReference type="RefSeq" id="WP_046099498.1">
    <property type="nucleotide sequence ID" value="NZ_CP015552.1"/>
</dbReference>
<dbReference type="Pfam" id="PF01551">
    <property type="entry name" value="Peptidase_M23"/>
    <property type="match status" value="1"/>
</dbReference>
<comment type="function">
    <text evidence="3">Is able to cleave peptidoglycan.</text>
</comment>
<dbReference type="InterPro" id="IPR011055">
    <property type="entry name" value="Dup_hybrid_motif"/>
</dbReference>
<evidence type="ECO:0000256" key="5">
    <source>
        <dbReference type="ARBA" id="ARBA00006646"/>
    </source>
</evidence>
<dbReference type="EMBL" id="LAIU01000001">
    <property type="protein sequence ID" value="KKB26552.1"/>
    <property type="molecule type" value="Genomic_DNA"/>
</dbReference>
<evidence type="ECO:0000256" key="7">
    <source>
        <dbReference type="ARBA" id="ARBA00014134"/>
    </source>
</evidence>
<proteinExistence type="inferred from homology"/>
<comment type="similarity">
    <text evidence="5">Belongs to the peptidase M23B family.</text>
</comment>
<evidence type="ECO:0000259" key="15">
    <source>
        <dbReference type="Pfam" id="PF01464"/>
    </source>
</evidence>
<dbReference type="InterPro" id="IPR016047">
    <property type="entry name" value="M23ase_b-sheet_dom"/>
</dbReference>
<evidence type="ECO:0000259" key="17">
    <source>
        <dbReference type="Pfam" id="PF10145"/>
    </source>
</evidence>
<keyword evidence="9" id="KW-0645">Protease</keyword>
<reference evidence="18 19" key="1">
    <citation type="submission" date="2015-03" db="EMBL/GenBank/DDBJ databases">
        <title>Draft Genome Sequence of S. carnosus subsp. utilis LTH 7013, Isolated from South Tirolean Ham.</title>
        <authorList>
            <person name="Mueller A."/>
            <person name="Huptas C."/>
            <person name="Wenning M."/>
            <person name="Weiss A."/>
            <person name="Schmidt H."/>
        </authorList>
    </citation>
    <scope>NUCLEOTIDE SEQUENCE [LARGE SCALE GENOMIC DNA]</scope>
    <source>
        <strain evidence="18 19">LTH7013</strain>
    </source>
</reference>
<feature type="region of interest" description="Disordered" evidence="13">
    <location>
        <begin position="1417"/>
        <end position="1436"/>
    </location>
</feature>
<evidence type="ECO:0000256" key="12">
    <source>
        <dbReference type="SAM" id="Coils"/>
    </source>
</evidence>
<evidence type="ECO:0000256" key="13">
    <source>
        <dbReference type="SAM" id="MobiDB-lite"/>
    </source>
</evidence>
<evidence type="ECO:0000313" key="18">
    <source>
        <dbReference type="EMBL" id="KKB26552.1"/>
    </source>
</evidence>
<feature type="region of interest" description="Disordered" evidence="13">
    <location>
        <begin position="1115"/>
        <end position="1134"/>
    </location>
</feature>
<dbReference type="CDD" id="cd12797">
    <property type="entry name" value="M23_peptidase"/>
    <property type="match status" value="1"/>
</dbReference>
<feature type="domain" description="Transglycosylase SLT" evidence="15">
    <location>
        <begin position="1498"/>
        <end position="1554"/>
    </location>
</feature>
<protein>
    <recommendedName>
        <fullName evidence="7">Probable transglycosylase IsaA</fullName>
        <ecNumber evidence="6">3.4.24.75</ecNumber>
    </recommendedName>
    <alternativeName>
        <fullName evidence="11">Immunodominant staphylococcal antigen A</fullName>
    </alternativeName>
</protein>
<dbReference type="Gene3D" id="2.70.70.10">
    <property type="entry name" value="Glucose Permease (Domain IIA)"/>
    <property type="match status" value="1"/>
</dbReference>
<feature type="compositionally biased region" description="Polar residues" evidence="13">
    <location>
        <begin position="1624"/>
        <end position="1637"/>
    </location>
</feature>
<dbReference type="NCBIfam" id="TIGR01760">
    <property type="entry name" value="tape_meas_TP901"/>
    <property type="match status" value="1"/>
</dbReference>
<dbReference type="SUPFAM" id="SSF53955">
    <property type="entry name" value="Lysozyme-like"/>
    <property type="match status" value="1"/>
</dbReference>
<feature type="transmembrane region" description="Helical" evidence="14">
    <location>
        <begin position="579"/>
        <end position="602"/>
    </location>
</feature>
<evidence type="ECO:0000256" key="4">
    <source>
        <dbReference type="ARBA" id="ARBA00006406"/>
    </source>
</evidence>
<comment type="cofactor">
    <cofactor evidence="2">
        <name>Zn(2+)</name>
        <dbReference type="ChEBI" id="CHEBI:29105"/>
    </cofactor>
</comment>
<evidence type="ECO:0000256" key="2">
    <source>
        <dbReference type="ARBA" id="ARBA00001947"/>
    </source>
</evidence>
<keyword evidence="14" id="KW-1133">Transmembrane helix</keyword>
<dbReference type="SUPFAM" id="SSF51261">
    <property type="entry name" value="Duplicated hybrid motif"/>
    <property type="match status" value="1"/>
</dbReference>
<dbReference type="InterPro" id="IPR023346">
    <property type="entry name" value="Lysozyme-like_dom_sf"/>
</dbReference>
<evidence type="ECO:0000259" key="16">
    <source>
        <dbReference type="Pfam" id="PF01551"/>
    </source>
</evidence>
<dbReference type="PANTHER" id="PTHR37813:SF1">
    <property type="entry name" value="FELS-2 PROPHAGE PROTEIN"/>
    <property type="match status" value="1"/>
</dbReference>
<evidence type="ECO:0000256" key="11">
    <source>
        <dbReference type="ARBA" id="ARBA00032268"/>
    </source>
</evidence>
<dbReference type="InterPro" id="IPR010090">
    <property type="entry name" value="Phage_tape_meas"/>
</dbReference>
<evidence type="ECO:0000256" key="3">
    <source>
        <dbReference type="ARBA" id="ARBA00003270"/>
    </source>
</evidence>
<keyword evidence="9" id="KW-0378">Hydrolase</keyword>
<dbReference type="GO" id="GO:0016798">
    <property type="term" value="F:hydrolase activity, acting on glycosyl bonds"/>
    <property type="evidence" value="ECO:0007669"/>
    <property type="project" value="UniProtKB-KW"/>
</dbReference>
<evidence type="ECO:0000256" key="6">
    <source>
        <dbReference type="ARBA" id="ARBA00012322"/>
    </source>
</evidence>
<organism evidence="18 19">
    <name type="scientific">Staphylococcus carnosus</name>
    <dbReference type="NCBI Taxonomy" id="1281"/>
    <lineage>
        <taxon>Bacteria</taxon>
        <taxon>Bacillati</taxon>
        <taxon>Bacillota</taxon>
        <taxon>Bacilli</taxon>
        <taxon>Bacillales</taxon>
        <taxon>Staphylococcaceae</taxon>
        <taxon>Staphylococcus</taxon>
    </lineage>
</organism>
<keyword evidence="9" id="KW-0482">Metalloprotease</keyword>
<dbReference type="Gene3D" id="1.10.530.10">
    <property type="match status" value="1"/>
</dbReference>
<dbReference type="CDD" id="cd13402">
    <property type="entry name" value="LT_TF-like"/>
    <property type="match status" value="1"/>
</dbReference>
<evidence type="ECO:0000256" key="14">
    <source>
        <dbReference type="SAM" id="Phobius"/>
    </source>
</evidence>
<feature type="compositionally biased region" description="Low complexity" evidence="13">
    <location>
        <begin position="1417"/>
        <end position="1427"/>
    </location>
</feature>
<keyword evidence="12" id="KW-0175">Coiled coil</keyword>
<dbReference type="InterPro" id="IPR008258">
    <property type="entry name" value="Transglycosylase_SLT_dom_1"/>
</dbReference>
<keyword evidence="10" id="KW-0326">Glycosidase</keyword>
<feature type="coiled-coil region" evidence="12">
    <location>
        <begin position="58"/>
        <end position="85"/>
    </location>
</feature>
<evidence type="ECO:0000256" key="10">
    <source>
        <dbReference type="ARBA" id="ARBA00023295"/>
    </source>
</evidence>
<evidence type="ECO:0000256" key="9">
    <source>
        <dbReference type="ARBA" id="ARBA00023049"/>
    </source>
</evidence>
<dbReference type="Pfam" id="PF01464">
    <property type="entry name" value="SLT"/>
    <property type="match status" value="1"/>
</dbReference>
<dbReference type="PANTHER" id="PTHR37813">
    <property type="entry name" value="FELS-2 PROPHAGE PROTEIN"/>
    <property type="match status" value="1"/>
</dbReference>
<comment type="caution">
    <text evidence="18">The sequence shown here is derived from an EMBL/GenBank/DDBJ whole genome shotgun (WGS) entry which is preliminary data.</text>
</comment>
<feature type="transmembrane region" description="Helical" evidence="14">
    <location>
        <begin position="538"/>
        <end position="559"/>
    </location>
</feature>
<dbReference type="Proteomes" id="UP000033530">
    <property type="component" value="Unassembled WGS sequence"/>
</dbReference>
<evidence type="ECO:0000256" key="1">
    <source>
        <dbReference type="ARBA" id="ARBA00001667"/>
    </source>
</evidence>
<gene>
    <name evidence="18" type="ORF">VV61_03430</name>
</gene>
<feature type="transmembrane region" description="Helical" evidence="14">
    <location>
        <begin position="674"/>
        <end position="696"/>
    </location>
</feature>
<feature type="region of interest" description="Disordered" evidence="13">
    <location>
        <begin position="1613"/>
        <end position="1637"/>
    </location>
</feature>
<keyword evidence="8" id="KW-1188">Viral release from host cell</keyword>
<comment type="catalytic activity">
    <reaction evidence="1">
        <text>Hydrolysis of the -Gly-|-Gly- bond in the pentaglycine inter-peptide link joining staphylococcal cell wall peptidoglycans.</text>
        <dbReference type="EC" id="3.4.24.75"/>
    </reaction>
</comment>
<feature type="transmembrane region" description="Helical" evidence="14">
    <location>
        <begin position="499"/>
        <end position="526"/>
    </location>
</feature>
<sequence length="1695" mass="181879">MAERIKGLQIDLSMKDMGIGATLAGIRRSFKTLNSDLKLSRNNFRNSEKSMTSYKNRIRELDGATKQQRNNVKELRAQYQKTAQEQGANSAKAARLRTEYNKQADTLNYLEHELEQTTSSFKNFQKESQAAARVSNSSFGRLGKSFTEMGPKINKVGESMKSVGRSMSMYVTAPVVAGFGLAAKTSIDFDDSMRKVKATSGATGKEFNSLRDKALEMGAKTKFSASESADALNYMALAGWDSKQMMSGIGGVMDLAAASGEDLGQVSDIVTDSLTAFGMEAKDSGKFADILAKTSSKANTDVKGLGDAFKYAAPVAGALGYSVEDTSVAIGLMSNAGIKGEKAGTALRTMFTNLSKPTKAMKDKMDELGISITDSNGEMLPMRDVMDQLRSSMGGLSKDQQAAAAATIFGKESMSGALAVVNASEKDYKKLTKSIDGSKGASKRMAKEMEGGIGGSMRKMKSAVESLAISIGDVVAPFIGKAADAVAGLATKLTNLPGWLQGTIVAFGALAAAIGPLTLVVGLFTASLGSIMTTLGPIMVGITKAGGVMKYLSGVMATVTKASPLLGMALKGIGSAATFMLGSWGLVIAGVVALGAALVVAYKKSETFRNIVNGMVTGVVNGFKLLWSGIMTVLTPIGQAFMKFGGQIKSAIGDFWAKYGAQFMQAINNIKNGFLAFWTFIQPVLGFIGGLFKSTFSDSIPIINFFKNLIMGSLVHAFNMVKNTVMIAFNAIKGIIMGVLNVVIGFVKMFIGIFTGDWKLFGEGLKQVAKSFLSILKNLFQLAFAGILGIAKTIWGVIKNTIVGLAKGIWTGVKNAFTWLKNSTVSIFNSVKTFVINVWTSIRNGVVNFAKSLWNGVKNAFNWLKNGTISIFNSVRNFLYGLWAAVRNRVVSLAQSLWNGVRSRFNSLKNNITTIFNIVKNFLFKIWASIRSKVISLAVSLYNGVRNRFNSLKNSITSIFNSVRNFLYDIWQKVRNKVVSIATSLWNGVKDKFNNLKNSIKSIIGKVKNNLYDVWDKIWDKVTGVATSLKDKVTGTFGKMRDVLSDIIGKIKGFIDDMVDKVKKGLNKLIGGVNAVGDKLGMGKEMIKPIKLSTGTESTHSQNFVSNGAISKPTMAVVNDKGPGNGSGPNGHQELIQRKNGSLHAPQGRNTLVGLDKGDKVINGRNTQSLMSSGAIPNFSRGTSDLLAGLGFKKNKKDDLFGGLENDAKKKAGGGPLDTAEDLWKAGSGAVKEGSKKAVETTLKKAGQGANFLKESMGDVMEWMDKPKKLLEKVIKDMGVNFDFLGGDSIPGKLMSGMYKKIKNGIVDLFTSWFSEQGSGDSGFLDLSHGINFGFAQTAAQALAQGYPFPRAHHGLDIGYPYGTKVFSTTGGTATASKGWNGGFGNMVSVKSGTMETIYGHLSKHAFSGSKKVKPGDLLGLSGGDPSRQGREAGSSTGAHLHYEMRWGGVPKDPMKWLKENNGGGKGSGKYASTIKQALGMAGLPQTSKYIKAWQEQARTESTFNPKAKNPSGASGLVQVKPGTFNAFKLSGHGDIWNPLDNLIAGMRYAKATYGPKKMLDRIGHGLPYKTGGIINSEGMYNLAEDGHSEVVVPLDPARANDAMKLIGYAQSKIKDKKNKRPNDMSNKYGSQSNSGDNTNLLMQMIGELQEQNGYLKEIVRSNKSIEGQPKGFNTDDLSQGLGKKARMQGFNYGM</sequence>